<keyword evidence="1" id="KW-0812">Transmembrane</keyword>
<reference evidence="2 3" key="1">
    <citation type="submission" date="2013-02" db="EMBL/GenBank/DDBJ databases">
        <title>The Genome Annotation of Plasmodium falciparum Tanzania (2000708).</title>
        <authorList>
            <consortium name="The Broad Institute Genome Sequencing Platform"/>
            <consortium name="The Broad Institute Genome Sequencing Center for Infectious Disease"/>
            <person name="Neafsey D."/>
            <person name="Hoffman S."/>
            <person name="Volkman S."/>
            <person name="Rosenthal P."/>
            <person name="Walker B."/>
            <person name="Young S.K."/>
            <person name="Zeng Q."/>
            <person name="Gargeya S."/>
            <person name="Fitzgerald M."/>
            <person name="Haas B."/>
            <person name="Abouelleil A."/>
            <person name="Allen A.W."/>
            <person name="Alvarado L."/>
            <person name="Arachchi H.M."/>
            <person name="Berlin A.M."/>
            <person name="Chapman S.B."/>
            <person name="Gainer-Dewar J."/>
            <person name="Goldberg J."/>
            <person name="Griggs A."/>
            <person name="Gujja S."/>
            <person name="Hansen M."/>
            <person name="Howarth C."/>
            <person name="Imamovic A."/>
            <person name="Ireland A."/>
            <person name="Larimer J."/>
            <person name="McCowan C."/>
            <person name="Murphy C."/>
            <person name="Pearson M."/>
            <person name="Poon T.W."/>
            <person name="Priest M."/>
            <person name="Roberts A."/>
            <person name="Saif S."/>
            <person name="Shea T."/>
            <person name="Sisk P."/>
            <person name="Sykes S."/>
            <person name="Wortman J."/>
            <person name="Nusbaum C."/>
            <person name="Birren B."/>
        </authorList>
    </citation>
    <scope>NUCLEOTIDE SEQUENCE [LARGE SCALE GENOMIC DNA]</scope>
    <source>
        <strain evidence="3">Tanzania (2000708)</strain>
    </source>
</reference>
<evidence type="ECO:0000313" key="2">
    <source>
        <dbReference type="EMBL" id="ETW35078.1"/>
    </source>
</evidence>
<keyword evidence="1" id="KW-0472">Membrane</keyword>
<dbReference type="Pfam" id="PF17410">
    <property type="entry name" value="Stevor"/>
    <property type="match status" value="1"/>
</dbReference>
<dbReference type="NCBIfam" id="TIGR01478">
    <property type="entry name" value="STEVOR"/>
    <property type="match status" value="1"/>
</dbReference>
<keyword evidence="1" id="KW-1133">Transmembrane helix</keyword>
<evidence type="ECO:0008006" key="4">
    <source>
        <dbReference type="Google" id="ProtNLM"/>
    </source>
</evidence>
<feature type="transmembrane region" description="Helical" evidence="1">
    <location>
        <begin position="6"/>
        <end position="23"/>
    </location>
</feature>
<dbReference type="AlphaFoldDB" id="A0A024W3D0"/>
<feature type="transmembrane region" description="Helical" evidence="1">
    <location>
        <begin position="271"/>
        <end position="295"/>
    </location>
</feature>
<accession>A0A024W3D0</accession>
<proteinExistence type="predicted"/>
<organism evidence="2 3">
    <name type="scientific">Plasmodium falciparum Tanzania</name>
    <name type="common">2000708</name>
    <dbReference type="NCBI Taxonomy" id="1036725"/>
    <lineage>
        <taxon>Eukaryota</taxon>
        <taxon>Sar</taxon>
        <taxon>Alveolata</taxon>
        <taxon>Apicomplexa</taxon>
        <taxon>Aconoidasida</taxon>
        <taxon>Haemosporida</taxon>
        <taxon>Plasmodiidae</taxon>
        <taxon>Plasmodium</taxon>
        <taxon>Plasmodium (Laverania)</taxon>
    </lineage>
</organism>
<feature type="transmembrane region" description="Helical" evidence="1">
    <location>
        <begin position="176"/>
        <end position="198"/>
    </location>
</feature>
<name>A0A024W3D0_PLAFA</name>
<dbReference type="InterPro" id="IPR006374">
    <property type="entry name" value="VSA_Stevor"/>
</dbReference>
<protein>
    <recommendedName>
        <fullName evidence="4">Stevor</fullName>
    </recommendedName>
</protein>
<evidence type="ECO:0000313" key="3">
    <source>
        <dbReference type="Proteomes" id="UP000030708"/>
    </source>
</evidence>
<dbReference type="Proteomes" id="UP000030708">
    <property type="component" value="Unassembled WGS sequence"/>
</dbReference>
<dbReference type="EMBL" id="KI926494">
    <property type="protein sequence ID" value="ETW35078.1"/>
    <property type="molecule type" value="Genomic_DNA"/>
</dbReference>
<evidence type="ECO:0000256" key="1">
    <source>
        <dbReference type="SAM" id="Phobius"/>
    </source>
</evidence>
<sequence length="313" mass="34959">MNTYYVKLLLFTFLINVLILPYYENCQNKHYNVSLIQNNTQETIIKSRLLAQTQNHNPHYHNDPELKEMIDKLNEEAIQKYQQTHDPYKQLKEVVEKNGTKYTDGNGAEPMSTLEKDLLETYEEVFGKENHIMLKSGMYPNDDEKSSTCECTDINNTKLEKTKGKDKYLKHLKHRCIGGICSCSVGSAFLTILGLAFAKKAALAAFGVDMTKCASFLNITNMFNSTLLSSAIKAGVATLKGSAAALNEGAICVAGAADAAGSAVGYSTAAIFSFSIAIYVLIAIIVLLLILYIWLYIRRKNSWKHECKKHLCK</sequence>
<gene>
    <name evidence="2" type="ORF">PFTANZ_04204</name>
</gene>
<reference evidence="2 3" key="2">
    <citation type="submission" date="2013-02" db="EMBL/GenBank/DDBJ databases">
        <title>The Genome Sequence of Plasmodium falciparum Tanzania (2000708).</title>
        <authorList>
            <consortium name="The Broad Institute Genome Sequencing Platform"/>
            <consortium name="The Broad Institute Genome Sequencing Center for Infectious Disease"/>
            <person name="Neafsey D."/>
            <person name="Cheeseman I."/>
            <person name="Volkman S."/>
            <person name="Adams J."/>
            <person name="Walker B."/>
            <person name="Young S.K."/>
            <person name="Zeng Q."/>
            <person name="Gargeya S."/>
            <person name="Fitzgerald M."/>
            <person name="Haas B."/>
            <person name="Abouelleil A."/>
            <person name="Alvarado L."/>
            <person name="Arachchi H.M."/>
            <person name="Berlin A.M."/>
            <person name="Chapman S.B."/>
            <person name="Dewar J."/>
            <person name="Goldberg J."/>
            <person name="Griggs A."/>
            <person name="Gujja S."/>
            <person name="Hansen M."/>
            <person name="Howarth C."/>
            <person name="Imamovic A."/>
            <person name="Larimer J."/>
            <person name="McCowan C."/>
            <person name="Murphy C."/>
            <person name="Neiman D."/>
            <person name="Pearson M."/>
            <person name="Priest M."/>
            <person name="Roberts A."/>
            <person name="Saif S."/>
            <person name="Shea T."/>
            <person name="Sisk P."/>
            <person name="Sykes S."/>
            <person name="Wortman J."/>
            <person name="Nusbaum C."/>
            <person name="Birren B."/>
        </authorList>
    </citation>
    <scope>NUCLEOTIDE SEQUENCE [LARGE SCALE GENOMIC DNA]</scope>
    <source>
        <strain evidence="3">Tanzania (2000708)</strain>
    </source>
</reference>